<feature type="domain" description="PAS" evidence="14">
    <location>
        <begin position="27"/>
        <end position="76"/>
    </location>
</feature>
<dbReference type="SUPFAM" id="SSF58104">
    <property type="entry name" value="Methyl-accepting chemotaxis protein (MCP) signaling domain"/>
    <property type="match status" value="1"/>
</dbReference>
<proteinExistence type="inferred from homology"/>
<evidence type="ECO:0000256" key="1">
    <source>
        <dbReference type="ARBA" id="ARBA00004429"/>
    </source>
</evidence>
<name>A0AAV3U4I6_9ALTE</name>
<feature type="transmembrane region" description="Helical" evidence="12">
    <location>
        <begin position="152"/>
        <end position="171"/>
    </location>
</feature>
<dbReference type="Pfam" id="PF08447">
    <property type="entry name" value="PAS_3"/>
    <property type="match status" value="1"/>
</dbReference>
<feature type="transmembrane region" description="Helical" evidence="12">
    <location>
        <begin position="177"/>
        <end position="201"/>
    </location>
</feature>
<dbReference type="PROSITE" id="PS50112">
    <property type="entry name" value="PAS"/>
    <property type="match status" value="1"/>
</dbReference>
<dbReference type="SMART" id="SM00283">
    <property type="entry name" value="MA"/>
    <property type="match status" value="1"/>
</dbReference>
<accession>A0AAV3U4I6</accession>
<evidence type="ECO:0000256" key="11">
    <source>
        <dbReference type="PROSITE-ProRule" id="PRU00284"/>
    </source>
</evidence>
<evidence type="ECO:0000313" key="17">
    <source>
        <dbReference type="Proteomes" id="UP001409585"/>
    </source>
</evidence>
<evidence type="ECO:0000256" key="8">
    <source>
        <dbReference type="ARBA" id="ARBA00023136"/>
    </source>
</evidence>
<dbReference type="InterPro" id="IPR000014">
    <property type="entry name" value="PAS"/>
</dbReference>
<evidence type="ECO:0000256" key="12">
    <source>
        <dbReference type="SAM" id="Phobius"/>
    </source>
</evidence>
<comment type="similarity">
    <text evidence="10">Belongs to the methyl-accepting chemotaxis (MCP) protein family.</text>
</comment>
<dbReference type="SUPFAM" id="SSF55785">
    <property type="entry name" value="PYP-like sensor domain (PAS domain)"/>
    <property type="match status" value="1"/>
</dbReference>
<dbReference type="InterPro" id="IPR013655">
    <property type="entry name" value="PAS_fold_3"/>
</dbReference>
<dbReference type="GO" id="GO:0007165">
    <property type="term" value="P:signal transduction"/>
    <property type="evidence" value="ECO:0007669"/>
    <property type="project" value="UniProtKB-KW"/>
</dbReference>
<evidence type="ECO:0000256" key="5">
    <source>
        <dbReference type="ARBA" id="ARBA00022519"/>
    </source>
</evidence>
<keyword evidence="2" id="KW-1003">Cell membrane</keyword>
<keyword evidence="17" id="KW-1185">Reference proteome</keyword>
<evidence type="ECO:0000259" key="14">
    <source>
        <dbReference type="PROSITE" id="PS50112"/>
    </source>
</evidence>
<dbReference type="Proteomes" id="UP001409585">
    <property type="component" value="Unassembled WGS sequence"/>
</dbReference>
<evidence type="ECO:0000259" key="13">
    <source>
        <dbReference type="PROSITE" id="PS50111"/>
    </source>
</evidence>
<comment type="subcellular location">
    <subcellularLocation>
        <location evidence="1">Cell inner membrane</location>
        <topology evidence="1">Multi-pass membrane protein</topology>
    </subcellularLocation>
</comment>
<keyword evidence="7 12" id="KW-1133">Transmembrane helix</keyword>
<organism evidence="16 17">
    <name type="scientific">Halioxenophilus aromaticivorans</name>
    <dbReference type="NCBI Taxonomy" id="1306992"/>
    <lineage>
        <taxon>Bacteria</taxon>
        <taxon>Pseudomonadati</taxon>
        <taxon>Pseudomonadota</taxon>
        <taxon>Gammaproteobacteria</taxon>
        <taxon>Alteromonadales</taxon>
        <taxon>Alteromonadaceae</taxon>
        <taxon>Halioxenophilus</taxon>
    </lineage>
</organism>
<dbReference type="NCBIfam" id="TIGR00229">
    <property type="entry name" value="sensory_box"/>
    <property type="match status" value="1"/>
</dbReference>
<gene>
    <name evidence="16" type="ORF">GCM10025791_28530</name>
</gene>
<dbReference type="GO" id="GO:0005886">
    <property type="term" value="C:plasma membrane"/>
    <property type="evidence" value="ECO:0007669"/>
    <property type="project" value="UniProtKB-SubCell"/>
</dbReference>
<evidence type="ECO:0000256" key="7">
    <source>
        <dbReference type="ARBA" id="ARBA00022989"/>
    </source>
</evidence>
<dbReference type="Gene3D" id="3.30.450.20">
    <property type="entry name" value="PAS domain"/>
    <property type="match status" value="1"/>
</dbReference>
<evidence type="ECO:0000259" key="15">
    <source>
        <dbReference type="PROSITE" id="PS50192"/>
    </source>
</evidence>
<evidence type="ECO:0000256" key="6">
    <source>
        <dbReference type="ARBA" id="ARBA00022692"/>
    </source>
</evidence>
<comment type="caution">
    <text evidence="16">The sequence shown here is derived from an EMBL/GenBank/DDBJ whole genome shotgun (WGS) entry which is preliminary data.</text>
</comment>
<dbReference type="Gene3D" id="1.10.287.950">
    <property type="entry name" value="Methyl-accepting chemotaxis protein"/>
    <property type="match status" value="1"/>
</dbReference>
<evidence type="ECO:0000256" key="10">
    <source>
        <dbReference type="ARBA" id="ARBA00029447"/>
    </source>
</evidence>
<feature type="domain" description="Methyl-accepting transducer" evidence="13">
    <location>
        <begin position="252"/>
        <end position="488"/>
    </location>
</feature>
<keyword evidence="8 12" id="KW-0472">Membrane</keyword>
<dbReference type="PROSITE" id="PS50111">
    <property type="entry name" value="CHEMOTAXIS_TRANSDUC_2"/>
    <property type="match status" value="1"/>
</dbReference>
<keyword evidence="5" id="KW-0997">Cell inner membrane</keyword>
<protein>
    <submittedName>
        <fullName evidence="16">PAS domain-containing methyl-accepting chemotaxis protein</fullName>
    </submittedName>
</protein>
<keyword evidence="6 12" id="KW-0812">Transmembrane</keyword>
<evidence type="ECO:0000313" key="16">
    <source>
        <dbReference type="EMBL" id="GAA4947268.1"/>
    </source>
</evidence>
<reference evidence="17" key="1">
    <citation type="journal article" date="2019" name="Int. J. Syst. Evol. Microbiol.">
        <title>The Global Catalogue of Microorganisms (GCM) 10K type strain sequencing project: providing services to taxonomists for standard genome sequencing and annotation.</title>
        <authorList>
            <consortium name="The Broad Institute Genomics Platform"/>
            <consortium name="The Broad Institute Genome Sequencing Center for Infectious Disease"/>
            <person name="Wu L."/>
            <person name="Ma J."/>
        </authorList>
    </citation>
    <scope>NUCLEOTIDE SEQUENCE [LARGE SCALE GENOMIC DNA]</scope>
    <source>
        <strain evidence="17">JCM 19134</strain>
    </source>
</reference>
<dbReference type="EMBL" id="BAABLX010000026">
    <property type="protein sequence ID" value="GAA4947268.1"/>
    <property type="molecule type" value="Genomic_DNA"/>
</dbReference>
<dbReference type="PANTHER" id="PTHR32089">
    <property type="entry name" value="METHYL-ACCEPTING CHEMOTAXIS PROTEIN MCPB"/>
    <property type="match status" value="1"/>
</dbReference>
<dbReference type="InterPro" id="IPR004089">
    <property type="entry name" value="MCPsignal_dom"/>
</dbReference>
<feature type="domain" description="T-SNARE coiled-coil homology" evidence="15">
    <location>
        <begin position="439"/>
        <end position="501"/>
    </location>
</feature>
<dbReference type="PROSITE" id="PS50192">
    <property type="entry name" value="T_SNARE"/>
    <property type="match status" value="1"/>
</dbReference>
<dbReference type="PANTHER" id="PTHR32089:SF112">
    <property type="entry name" value="LYSOZYME-LIKE PROTEIN-RELATED"/>
    <property type="match status" value="1"/>
</dbReference>
<dbReference type="CDD" id="cd11386">
    <property type="entry name" value="MCP_signal"/>
    <property type="match status" value="1"/>
</dbReference>
<dbReference type="AlphaFoldDB" id="A0AAV3U4I6"/>
<keyword evidence="4" id="KW-0145">Chemotaxis</keyword>
<evidence type="ECO:0000256" key="9">
    <source>
        <dbReference type="ARBA" id="ARBA00023224"/>
    </source>
</evidence>
<dbReference type="CDD" id="cd00130">
    <property type="entry name" value="PAS"/>
    <property type="match status" value="1"/>
</dbReference>
<keyword evidence="9 11" id="KW-0807">Transducer</keyword>
<evidence type="ECO:0000256" key="3">
    <source>
        <dbReference type="ARBA" id="ARBA00022481"/>
    </source>
</evidence>
<dbReference type="Pfam" id="PF00015">
    <property type="entry name" value="MCPsignal"/>
    <property type="match status" value="1"/>
</dbReference>
<dbReference type="InterPro" id="IPR035965">
    <property type="entry name" value="PAS-like_dom_sf"/>
</dbReference>
<evidence type="ECO:0000256" key="2">
    <source>
        <dbReference type="ARBA" id="ARBA00022475"/>
    </source>
</evidence>
<dbReference type="GO" id="GO:0052131">
    <property type="term" value="P:positive aerotaxis"/>
    <property type="evidence" value="ECO:0007669"/>
    <property type="project" value="UniProtKB-ARBA"/>
</dbReference>
<keyword evidence="3" id="KW-0488">Methylation</keyword>
<evidence type="ECO:0000256" key="4">
    <source>
        <dbReference type="ARBA" id="ARBA00022500"/>
    </source>
</evidence>
<sequence length="523" mass="55985">MRKNGAVTQRSVPVGAGDQLVTSTTPKGVITFCNNTFCRIAGFERDELIGQAHNIVRHPDMPQAAFSTMWRNLKAGQHWMGLVKNRCKNGDHYWVDTYVTPLKENGQITGFESVRVAPTADQIQRAEAAYARINAGKSPVPALSMLWAKFKIPIMVMVAVLAVDLVSLMVLSKLSLLTVAVSSLVSLALGAFTAVISSAGVRSLLQKSRQVIDDPLAAYIYTGRADHYGEINLAEYALAARLRTALGRIKVSAADLVEKSDQTQGKVDDALKGMTAQQRESVQLAESMSQMALAVQEVASSVAQTNDATVDVLSQVKSGESITREANTDIADLSKTVDALGSVLENLSGGSEKIASVIGVIRGIADQTNLLALNAAIEAARAGEQGRGFSVVADEVRSLAQRTQESTQDIEAIIEELGKATELAVGNMTNCKESSQRSVDSIDSVYSALQSITQSVVSIERMSQQIASAAEEQSSVAMEVNNNTQNISDIAKQTESKAQSAAETTCDMRALAAQQLSLVERFK</sequence>
<dbReference type="RefSeq" id="WP_345423503.1">
    <property type="nucleotide sequence ID" value="NZ_AP031496.1"/>
</dbReference>
<dbReference type="FunFam" id="1.10.287.950:FF:000001">
    <property type="entry name" value="Methyl-accepting chemotaxis sensory transducer"/>
    <property type="match status" value="1"/>
</dbReference>
<dbReference type="FunFam" id="3.30.450.20:FF:000046">
    <property type="entry name" value="Aerotaxis sensor receptor"/>
    <property type="match status" value="1"/>
</dbReference>
<dbReference type="InterPro" id="IPR000727">
    <property type="entry name" value="T_SNARE_dom"/>
</dbReference>